<dbReference type="PANTHER" id="PTHR43175:SF3">
    <property type="entry name" value="CARBON DISULFIDE HYDROLASE"/>
    <property type="match status" value="1"/>
</dbReference>
<dbReference type="AlphaFoldDB" id="A0A286URI2"/>
<evidence type="ECO:0000256" key="1">
    <source>
        <dbReference type="ARBA" id="ARBA00006217"/>
    </source>
</evidence>
<sequence>MSNHKEFASANEKYVSSFGDKGKLPLPPAKKLAIVTCMDARLDPAAHLGIKEGEAHVIRNAGGVAKEALRSLIISQQLLGTREIAVFHHTGCGMLTFTNESLKDSLKQKYPSSSQEIDSINFLSFGHLEQSVKDDVDFLTKHPLVLDETTITGWVYEVETGKVRQIVESFVHLEVDDNHSGLGPLIGMSNLRVIALDLDDVLCQTNQAVADWHNAHYGTNMTLEDFHYYHYWKNPYWGTPLETHEKVKEYYRVAVNTPKPIDGALDGLKTLRSLGYRLVIVTARHQTEQKATQEWVDTYYPGLIDEIVCTGQFLKDEDEGQIQVKLGKPEVCHRIGARLLVDDSAENTIACARDATPPIPVLLFGNYSWNKRISSIDKPEDHLGYKQRLEYEHGEEWWKKEDVDKILPANVKRAKDWKEVVAYIETLED</sequence>
<dbReference type="Gene3D" id="3.40.1050.10">
    <property type="entry name" value="Carbonic anhydrase"/>
    <property type="match status" value="1"/>
</dbReference>
<dbReference type="InterPro" id="IPR001765">
    <property type="entry name" value="Carbonic_anhydrase"/>
</dbReference>
<evidence type="ECO:0000313" key="6">
    <source>
        <dbReference type="EMBL" id="PAV22213.1"/>
    </source>
</evidence>
<dbReference type="InterPro" id="IPR036412">
    <property type="entry name" value="HAD-like_sf"/>
</dbReference>
<keyword evidence="7" id="KW-1185">Reference proteome</keyword>
<feature type="binding site" evidence="4">
    <location>
        <position position="39"/>
    </location>
    <ligand>
        <name>Zn(2+)</name>
        <dbReference type="ChEBI" id="CHEBI:29105"/>
    </ligand>
</feature>
<feature type="binding site" evidence="4">
    <location>
        <position position="89"/>
    </location>
    <ligand>
        <name>Zn(2+)</name>
        <dbReference type="ChEBI" id="CHEBI:29105"/>
    </ligand>
</feature>
<dbReference type="STRING" id="2282107.A0A286URI2"/>
<proteinExistence type="inferred from homology"/>
<dbReference type="Pfam" id="PF00484">
    <property type="entry name" value="Pro_CA"/>
    <property type="match status" value="1"/>
</dbReference>
<dbReference type="Pfam" id="PF06941">
    <property type="entry name" value="NT5C"/>
    <property type="match status" value="1"/>
</dbReference>
<accession>A0A286URI2</accession>
<evidence type="ECO:0000256" key="2">
    <source>
        <dbReference type="ARBA" id="ARBA00022723"/>
    </source>
</evidence>
<dbReference type="InParanoid" id="A0A286URI2"/>
<evidence type="ECO:0000256" key="4">
    <source>
        <dbReference type="PIRSR" id="PIRSR601765-1"/>
    </source>
</evidence>
<evidence type="ECO:0000256" key="5">
    <source>
        <dbReference type="PIRSR" id="PIRSR610708-1"/>
    </source>
</evidence>
<feature type="active site" description="Proton donor" evidence="5">
    <location>
        <position position="199"/>
    </location>
</feature>
<evidence type="ECO:0000256" key="3">
    <source>
        <dbReference type="ARBA" id="ARBA00022833"/>
    </source>
</evidence>
<feature type="active site" description="Nucleophile" evidence="5">
    <location>
        <position position="197"/>
    </location>
</feature>
<dbReference type="SUPFAM" id="SSF56784">
    <property type="entry name" value="HAD-like"/>
    <property type="match status" value="1"/>
</dbReference>
<dbReference type="SUPFAM" id="SSF53056">
    <property type="entry name" value="beta-carbonic anhydrase, cab"/>
    <property type="match status" value="1"/>
</dbReference>
<evidence type="ECO:0000313" key="7">
    <source>
        <dbReference type="Proteomes" id="UP000217199"/>
    </source>
</evidence>
<dbReference type="PANTHER" id="PTHR43175">
    <property type="entry name" value="CARBONIC ANHYDRASE"/>
    <property type="match status" value="1"/>
</dbReference>
<dbReference type="GO" id="GO:0004089">
    <property type="term" value="F:carbonate dehydratase activity"/>
    <property type="evidence" value="ECO:0007669"/>
    <property type="project" value="InterPro"/>
</dbReference>
<protein>
    <submittedName>
        <fullName evidence="6">Carbonic anhydrase</fullName>
    </submittedName>
</protein>
<dbReference type="CDD" id="cd03379">
    <property type="entry name" value="beta_CA_cladeD"/>
    <property type="match status" value="1"/>
</dbReference>
<dbReference type="EMBL" id="NBII01000002">
    <property type="protein sequence ID" value="PAV22213.1"/>
    <property type="molecule type" value="Genomic_DNA"/>
</dbReference>
<dbReference type="InterPro" id="IPR036874">
    <property type="entry name" value="Carbonic_anhydrase_sf"/>
</dbReference>
<dbReference type="GO" id="GO:0008253">
    <property type="term" value="F:5'-nucleotidase activity"/>
    <property type="evidence" value="ECO:0007669"/>
    <property type="project" value="InterPro"/>
</dbReference>
<dbReference type="GO" id="GO:0008270">
    <property type="term" value="F:zinc ion binding"/>
    <property type="evidence" value="ECO:0007669"/>
    <property type="project" value="InterPro"/>
</dbReference>
<dbReference type="OrthoDB" id="10248475at2759"/>
<feature type="binding site" evidence="4">
    <location>
        <position position="92"/>
    </location>
    <ligand>
        <name>Zn(2+)</name>
        <dbReference type="ChEBI" id="CHEBI:29105"/>
    </ligand>
</feature>
<gene>
    <name evidence="6" type="ORF">PNOK_0217000</name>
</gene>
<dbReference type="InterPro" id="IPR010708">
    <property type="entry name" value="5'(3')-deoxyribonucleotidase"/>
</dbReference>
<feature type="binding site" evidence="4">
    <location>
        <position position="37"/>
    </location>
    <ligand>
        <name>Zn(2+)</name>
        <dbReference type="ChEBI" id="CHEBI:29105"/>
    </ligand>
</feature>
<dbReference type="SMART" id="SM00947">
    <property type="entry name" value="Pro_CA"/>
    <property type="match status" value="1"/>
</dbReference>
<keyword evidence="2 4" id="KW-0479">Metal-binding</keyword>
<dbReference type="GO" id="GO:0009264">
    <property type="term" value="P:deoxyribonucleotide catabolic process"/>
    <property type="evidence" value="ECO:0007669"/>
    <property type="project" value="InterPro"/>
</dbReference>
<name>A0A286URI2_9AGAM</name>
<comment type="cofactor">
    <cofactor evidence="4">
        <name>Zn(2+)</name>
        <dbReference type="ChEBI" id="CHEBI:29105"/>
    </cofactor>
    <text evidence="4">Binds 1 zinc ion per subunit.</text>
</comment>
<organism evidence="6 7">
    <name type="scientific">Pyrrhoderma noxium</name>
    <dbReference type="NCBI Taxonomy" id="2282107"/>
    <lineage>
        <taxon>Eukaryota</taxon>
        <taxon>Fungi</taxon>
        <taxon>Dikarya</taxon>
        <taxon>Basidiomycota</taxon>
        <taxon>Agaricomycotina</taxon>
        <taxon>Agaricomycetes</taxon>
        <taxon>Hymenochaetales</taxon>
        <taxon>Hymenochaetaceae</taxon>
        <taxon>Pyrrhoderma</taxon>
    </lineage>
</organism>
<keyword evidence="3 4" id="KW-0862">Zinc</keyword>
<dbReference type="InterPro" id="IPR023214">
    <property type="entry name" value="HAD_sf"/>
</dbReference>
<dbReference type="Proteomes" id="UP000217199">
    <property type="component" value="Unassembled WGS sequence"/>
</dbReference>
<comment type="caution">
    <text evidence="6">The sequence shown here is derived from an EMBL/GenBank/DDBJ whole genome shotgun (WGS) entry which is preliminary data.</text>
</comment>
<comment type="similarity">
    <text evidence="1">Belongs to the beta-class carbonic anhydrase family.</text>
</comment>
<reference evidence="6 7" key="1">
    <citation type="journal article" date="2017" name="Mol. Ecol.">
        <title>Comparative and population genomic landscape of Phellinus noxius: A hypervariable fungus causing root rot in trees.</title>
        <authorList>
            <person name="Chung C.L."/>
            <person name="Lee T.J."/>
            <person name="Akiba M."/>
            <person name="Lee H.H."/>
            <person name="Kuo T.H."/>
            <person name="Liu D."/>
            <person name="Ke H.M."/>
            <person name="Yokoi T."/>
            <person name="Roa M.B."/>
            <person name="Lu M.J."/>
            <person name="Chang Y.Y."/>
            <person name="Ann P.J."/>
            <person name="Tsai J.N."/>
            <person name="Chen C.Y."/>
            <person name="Tzean S.S."/>
            <person name="Ota Y."/>
            <person name="Hattori T."/>
            <person name="Sahashi N."/>
            <person name="Liou R.F."/>
            <person name="Kikuchi T."/>
            <person name="Tsai I.J."/>
        </authorList>
    </citation>
    <scope>NUCLEOTIDE SEQUENCE [LARGE SCALE GENOMIC DNA]</scope>
    <source>
        <strain evidence="6 7">FFPRI411160</strain>
    </source>
</reference>
<dbReference type="Gene3D" id="3.40.50.1000">
    <property type="entry name" value="HAD superfamily/HAD-like"/>
    <property type="match status" value="1"/>
</dbReference>